<organism evidence="1 2">
    <name type="scientific">[Clostridium] leptum</name>
    <dbReference type="NCBI Taxonomy" id="1535"/>
    <lineage>
        <taxon>Bacteria</taxon>
        <taxon>Bacillati</taxon>
        <taxon>Bacillota</taxon>
        <taxon>Clostridia</taxon>
        <taxon>Eubacteriales</taxon>
        <taxon>Oscillospiraceae</taxon>
        <taxon>Oscillospiraceae incertae sedis</taxon>
    </lineage>
</organism>
<reference evidence="1 2" key="1">
    <citation type="submission" date="2018-08" db="EMBL/GenBank/DDBJ databases">
        <title>A genome reference for cultivated species of the human gut microbiota.</title>
        <authorList>
            <person name="Zou Y."/>
            <person name="Xue W."/>
            <person name="Luo G."/>
        </authorList>
    </citation>
    <scope>NUCLEOTIDE SEQUENCE [LARGE SCALE GENOMIC DNA]</scope>
    <source>
        <strain evidence="1 2">AF28-26</strain>
    </source>
</reference>
<accession>A0A412AW64</accession>
<evidence type="ECO:0000313" key="1">
    <source>
        <dbReference type="EMBL" id="RGQ38310.1"/>
    </source>
</evidence>
<sequence>MTVITYQSKRVLKIVQSGKVYRAHRNIGMDRVYSALVEILGLHCECPIFGCLRFRRQCTNGKVSSSAKLVLKVPDECVKLTEYSVWADFMYHIQYTKPADYTMVAVDSVEQLSQVQLDKMIHSLKKQRRPLAYRCPQAILEEIRPEWLVDFSLHNKESFWQRRKK</sequence>
<name>A0A412AW64_9FIRM</name>
<dbReference type="AlphaFoldDB" id="A0A412AW64"/>
<protein>
    <submittedName>
        <fullName evidence="1">Uncharacterized protein</fullName>
    </submittedName>
</protein>
<dbReference type="EMBL" id="QRTC01000040">
    <property type="protein sequence ID" value="RGQ38310.1"/>
    <property type="molecule type" value="Genomic_DNA"/>
</dbReference>
<gene>
    <name evidence="1" type="ORF">DWY99_09905</name>
</gene>
<evidence type="ECO:0000313" key="2">
    <source>
        <dbReference type="Proteomes" id="UP000284751"/>
    </source>
</evidence>
<dbReference type="Proteomes" id="UP000284751">
    <property type="component" value="Unassembled WGS sequence"/>
</dbReference>
<proteinExistence type="predicted"/>
<comment type="caution">
    <text evidence="1">The sequence shown here is derived from an EMBL/GenBank/DDBJ whole genome shotgun (WGS) entry which is preliminary data.</text>
</comment>